<dbReference type="AlphaFoldDB" id="A1SZP8"/>
<organism evidence="2 3">
    <name type="scientific">Psychromonas ingrahamii (strain DSM 17664 / CCUG 51855 / 37)</name>
    <dbReference type="NCBI Taxonomy" id="357804"/>
    <lineage>
        <taxon>Bacteria</taxon>
        <taxon>Pseudomonadati</taxon>
        <taxon>Pseudomonadota</taxon>
        <taxon>Gammaproteobacteria</taxon>
        <taxon>Alteromonadales</taxon>
        <taxon>Psychromonadaceae</taxon>
        <taxon>Psychromonas</taxon>
    </lineage>
</organism>
<dbReference type="STRING" id="357804.Ping_3276"/>
<proteinExistence type="predicted"/>
<feature type="transmembrane region" description="Helical" evidence="1">
    <location>
        <begin position="42"/>
        <end position="62"/>
    </location>
</feature>
<dbReference type="EMBL" id="CP000510">
    <property type="protein sequence ID" value="ABM04963.1"/>
    <property type="molecule type" value="Genomic_DNA"/>
</dbReference>
<keyword evidence="1" id="KW-1133">Transmembrane helix</keyword>
<dbReference type="OrthoDB" id="6215687at2"/>
<dbReference type="KEGG" id="pin:Ping_3276"/>
<dbReference type="Proteomes" id="UP000000639">
    <property type="component" value="Chromosome"/>
</dbReference>
<sequence>MAKLWLTDRAYPLWAYIFRILYWLFAIYLSSLYLQHYSYHDWFKIGLMLLSVFFVIISLLLGRCLDHFFKPG</sequence>
<dbReference type="eggNOG" id="ENOG5031NSI">
    <property type="taxonomic scope" value="Bacteria"/>
</dbReference>
<name>A1SZP8_PSYIN</name>
<feature type="transmembrane region" description="Helical" evidence="1">
    <location>
        <begin position="12"/>
        <end position="30"/>
    </location>
</feature>
<keyword evidence="3" id="KW-1185">Reference proteome</keyword>
<protein>
    <submittedName>
        <fullName evidence="2">Uncharacterized protein</fullName>
    </submittedName>
</protein>
<evidence type="ECO:0000313" key="2">
    <source>
        <dbReference type="EMBL" id="ABM04963.1"/>
    </source>
</evidence>
<evidence type="ECO:0000313" key="3">
    <source>
        <dbReference type="Proteomes" id="UP000000639"/>
    </source>
</evidence>
<evidence type="ECO:0000256" key="1">
    <source>
        <dbReference type="SAM" id="Phobius"/>
    </source>
</evidence>
<reference evidence="2 3" key="1">
    <citation type="submission" date="2007-01" db="EMBL/GenBank/DDBJ databases">
        <title>Complete sequence of Psychromonas ingrahamii 37.</title>
        <authorList>
            <consortium name="US DOE Joint Genome Institute"/>
            <person name="Copeland A."/>
            <person name="Lucas S."/>
            <person name="Lapidus A."/>
            <person name="Barry K."/>
            <person name="Detter J.C."/>
            <person name="Glavina del Rio T."/>
            <person name="Hammon N."/>
            <person name="Israni S."/>
            <person name="Dalin E."/>
            <person name="Tice H."/>
            <person name="Pitluck S."/>
            <person name="Thompson L.S."/>
            <person name="Brettin T."/>
            <person name="Bruce D."/>
            <person name="Han C."/>
            <person name="Tapia R."/>
            <person name="Schmutz J."/>
            <person name="Larimer F."/>
            <person name="Land M."/>
            <person name="Hauser L."/>
            <person name="Kyrpides N."/>
            <person name="Ivanova N."/>
            <person name="Staley J."/>
            <person name="Richardson P."/>
        </authorList>
    </citation>
    <scope>NUCLEOTIDE SEQUENCE [LARGE SCALE GENOMIC DNA]</scope>
    <source>
        <strain evidence="2 3">37</strain>
    </source>
</reference>
<dbReference type="RefSeq" id="WP_011771515.1">
    <property type="nucleotide sequence ID" value="NC_008709.1"/>
</dbReference>
<keyword evidence="1" id="KW-0812">Transmembrane</keyword>
<keyword evidence="1" id="KW-0472">Membrane</keyword>
<dbReference type="HOGENOM" id="CLU_2719405_0_0_6"/>
<gene>
    <name evidence="2" type="ordered locus">Ping_3276</name>
</gene>
<accession>A1SZP8</accession>